<dbReference type="RefSeq" id="WP_248109109.1">
    <property type="nucleotide sequence ID" value="NZ_JAKHEX010000025.1"/>
</dbReference>
<sequence>MALKDRLGKLNETVDRLKTQAGTLADKAQEQARLGQQRLEQFQAKKQADQLLLELGGLAYLDQAGRLDEQGHQRMASLLDQLRAFEAANGPITVTRAVPPPGDTGNYVPAGAGGTPPAPSPAPSPGTPSTEPGPAPGFAPSGGPLPKATYASDQDAENPAENPEP</sequence>
<name>A0ABV6C6J6_9ACTN</name>
<accession>A0ABV6C6J6</accession>
<protein>
    <submittedName>
        <fullName evidence="2">Uncharacterized protein</fullName>
    </submittedName>
</protein>
<reference evidence="2 3" key="1">
    <citation type="submission" date="2024-09" db="EMBL/GenBank/DDBJ databases">
        <authorList>
            <person name="Sun Q."/>
            <person name="Mori K."/>
        </authorList>
    </citation>
    <scope>NUCLEOTIDE SEQUENCE [LARGE SCALE GENOMIC DNA]</scope>
    <source>
        <strain evidence="2 3">JCM 15389</strain>
    </source>
</reference>
<feature type="region of interest" description="Disordered" evidence="1">
    <location>
        <begin position="93"/>
        <end position="165"/>
    </location>
</feature>
<evidence type="ECO:0000313" key="3">
    <source>
        <dbReference type="Proteomes" id="UP001589788"/>
    </source>
</evidence>
<keyword evidence="3" id="KW-1185">Reference proteome</keyword>
<feature type="compositionally biased region" description="Acidic residues" evidence="1">
    <location>
        <begin position="154"/>
        <end position="165"/>
    </location>
</feature>
<dbReference type="EMBL" id="JBHLYQ010000055">
    <property type="protein sequence ID" value="MFC0081897.1"/>
    <property type="molecule type" value="Genomic_DNA"/>
</dbReference>
<evidence type="ECO:0000256" key="1">
    <source>
        <dbReference type="SAM" id="MobiDB-lite"/>
    </source>
</evidence>
<gene>
    <name evidence="2" type="ORF">ACFFRE_07020</name>
</gene>
<organism evidence="2 3">
    <name type="scientific">Aciditerrimonas ferrireducens</name>
    <dbReference type="NCBI Taxonomy" id="667306"/>
    <lineage>
        <taxon>Bacteria</taxon>
        <taxon>Bacillati</taxon>
        <taxon>Actinomycetota</taxon>
        <taxon>Acidimicrobiia</taxon>
        <taxon>Acidimicrobiales</taxon>
        <taxon>Acidimicrobiaceae</taxon>
        <taxon>Aciditerrimonas</taxon>
    </lineage>
</organism>
<comment type="caution">
    <text evidence="2">The sequence shown here is derived from an EMBL/GenBank/DDBJ whole genome shotgun (WGS) entry which is preliminary data.</text>
</comment>
<proteinExistence type="predicted"/>
<evidence type="ECO:0000313" key="2">
    <source>
        <dbReference type="EMBL" id="MFC0081897.1"/>
    </source>
</evidence>
<dbReference type="Proteomes" id="UP001589788">
    <property type="component" value="Unassembled WGS sequence"/>
</dbReference>
<feature type="compositionally biased region" description="Pro residues" evidence="1">
    <location>
        <begin position="116"/>
        <end position="137"/>
    </location>
</feature>